<dbReference type="Pfam" id="PF22483">
    <property type="entry name" value="Mu-transpos_C_2"/>
    <property type="match status" value="1"/>
</dbReference>
<dbReference type="NCBIfam" id="NF033546">
    <property type="entry name" value="transpos_IS21"/>
    <property type="match status" value="1"/>
</dbReference>
<dbReference type="PANTHER" id="PTHR35004:SF7">
    <property type="entry name" value="INTEGRASE PROTEIN"/>
    <property type="match status" value="1"/>
</dbReference>
<proteinExistence type="inferred from homology"/>
<organism evidence="3 4">
    <name type="scientific">Phocaeicola vulgatus str. 3975 RP4</name>
    <dbReference type="NCBI Taxonomy" id="1339352"/>
    <lineage>
        <taxon>Bacteria</taxon>
        <taxon>Pseudomonadati</taxon>
        <taxon>Bacteroidota</taxon>
        <taxon>Bacteroidia</taxon>
        <taxon>Bacteroidales</taxon>
        <taxon>Bacteroidaceae</taxon>
        <taxon>Phocaeicola</taxon>
    </lineage>
</organism>
<dbReference type="InterPro" id="IPR054353">
    <property type="entry name" value="IstA-like_C"/>
</dbReference>
<name>A0A069S0V8_PHOVU</name>
<dbReference type="Proteomes" id="UP000027661">
    <property type="component" value="Unassembled WGS sequence"/>
</dbReference>
<accession>A0A069S0V8</accession>
<dbReference type="Gene3D" id="1.10.10.10">
    <property type="entry name" value="Winged helix-like DNA-binding domain superfamily/Winged helix DNA-binding domain"/>
    <property type="match status" value="1"/>
</dbReference>
<dbReference type="RefSeq" id="WP_032953719.1">
    <property type="nucleotide sequence ID" value="NZ_JNHM01000179.1"/>
</dbReference>
<dbReference type="PANTHER" id="PTHR35004">
    <property type="entry name" value="TRANSPOSASE RV3428C-RELATED"/>
    <property type="match status" value="1"/>
</dbReference>
<reference evidence="3 4" key="1">
    <citation type="submission" date="2014-04" db="EMBL/GenBank/DDBJ databases">
        <authorList>
            <person name="Sears C."/>
            <person name="Carroll K."/>
            <person name="Sack B.R."/>
            <person name="Qadri F."/>
            <person name="Myers L.L."/>
            <person name="Chung G.-T."/>
            <person name="Escheverria P."/>
            <person name="Fraser C.M."/>
            <person name="Sadzewicz L."/>
            <person name="Shefchek K.A."/>
            <person name="Tallon L."/>
            <person name="Das S.P."/>
            <person name="Daugherty S."/>
            <person name="Mongodin E.F."/>
        </authorList>
    </citation>
    <scope>NUCLEOTIDE SEQUENCE [LARGE SCALE GENOMIC DNA]</scope>
    <source>
        <strain evidence="3 4">3975 RP4</strain>
    </source>
</reference>
<comment type="similarity">
    <text evidence="1">Belongs to the transposase IS21/IS408/IS1162 family.</text>
</comment>
<dbReference type="GO" id="GO:0003676">
    <property type="term" value="F:nucleic acid binding"/>
    <property type="evidence" value="ECO:0007669"/>
    <property type="project" value="InterPro"/>
</dbReference>
<dbReference type="PROSITE" id="PS50994">
    <property type="entry name" value="INTEGRASE"/>
    <property type="match status" value="1"/>
</dbReference>
<dbReference type="InterPro" id="IPR001584">
    <property type="entry name" value="Integrase_cat-core"/>
</dbReference>
<protein>
    <submittedName>
        <fullName evidence="3">Homeo-like domain protein</fullName>
    </submittedName>
</protein>
<comment type="caution">
    <text evidence="3">The sequence shown here is derived from an EMBL/GenBank/DDBJ whole genome shotgun (WGS) entry which is preliminary data.</text>
</comment>
<evidence type="ECO:0000313" key="3">
    <source>
        <dbReference type="EMBL" id="KDS43198.1"/>
    </source>
</evidence>
<dbReference type="Pfam" id="PF13384">
    <property type="entry name" value="HTH_23"/>
    <property type="match status" value="1"/>
</dbReference>
<dbReference type="InterPro" id="IPR009057">
    <property type="entry name" value="Homeodomain-like_sf"/>
</dbReference>
<dbReference type="InterPro" id="IPR012337">
    <property type="entry name" value="RNaseH-like_sf"/>
</dbReference>
<dbReference type="SUPFAM" id="SSF46689">
    <property type="entry name" value="Homeodomain-like"/>
    <property type="match status" value="1"/>
</dbReference>
<dbReference type="GO" id="GO:0015074">
    <property type="term" value="P:DNA integration"/>
    <property type="evidence" value="ECO:0007669"/>
    <property type="project" value="InterPro"/>
</dbReference>
<gene>
    <name evidence="3" type="ORF">M099_4608</name>
</gene>
<dbReference type="InterPro" id="IPR036388">
    <property type="entry name" value="WH-like_DNA-bd_sf"/>
</dbReference>
<dbReference type="AlphaFoldDB" id="A0A069S0V8"/>
<dbReference type="PATRIC" id="fig|1339352.3.peg.4316"/>
<evidence type="ECO:0000259" key="2">
    <source>
        <dbReference type="PROSITE" id="PS50994"/>
    </source>
</evidence>
<dbReference type="SUPFAM" id="SSF53098">
    <property type="entry name" value="Ribonuclease H-like"/>
    <property type="match status" value="1"/>
</dbReference>
<dbReference type="Gene3D" id="3.30.420.10">
    <property type="entry name" value="Ribonuclease H-like superfamily/Ribonuclease H"/>
    <property type="match status" value="1"/>
</dbReference>
<evidence type="ECO:0000313" key="4">
    <source>
        <dbReference type="Proteomes" id="UP000027661"/>
    </source>
</evidence>
<sequence length="532" mass="61540">MKTMVERQSIIHMYRVCGYSKRRISRELHVSRHTVDNILSKYESAIRTDNPEEALSDLLTIQPRYDSSRRRPRRLTQEIKDKIGFCLKKNAVKIATGLRKQRMLKKDIHQFLLSQGYTISYATVCSYIKNIESYKEKKKSEAFIRLFYEPGCIAEFDWGEVLLFIDGVKTKFYLAVFTFGHSNGRYAYLFRHQNTLAFMESHRNFFRDIHGVPAMMVYDNMRVAVKSFVGGDKKPTEALMKMSGFYCFEYRFCNVRAGWEKGHVERSVEYVRRKAFCLTDHFGDIHSAQEHLNRVCMQVNNEQGSLSTAEKTSRLEADLSSLKPFPGNLGCFEVYEYIVDKWSTISMKNVHYSVPDSLVGEKVHVKVYSEKIVILYGKKKVASHQRSYCGGDWCIKLEHYLRTLSRKPGALPHSVVWQRAPEELRRLYDIHFKEDNRTFVLLLDYARKNGFSGTDIVTACKELTGRGVRKISPDQVKAMLHGSVQGETEETMEPPVLPAQQENIEREAVDMLEGITALMTGYNEVHDIIPTI</sequence>
<dbReference type="InterPro" id="IPR036397">
    <property type="entry name" value="RNaseH_sf"/>
</dbReference>
<evidence type="ECO:0000256" key="1">
    <source>
        <dbReference type="ARBA" id="ARBA00009277"/>
    </source>
</evidence>
<dbReference type="EMBL" id="JNHM01000179">
    <property type="protein sequence ID" value="KDS43198.1"/>
    <property type="molecule type" value="Genomic_DNA"/>
</dbReference>
<feature type="domain" description="Integrase catalytic" evidence="2">
    <location>
        <begin position="146"/>
        <end position="322"/>
    </location>
</feature>